<proteinExistence type="predicted"/>
<dbReference type="EMBL" id="JABVEC010000047">
    <property type="protein sequence ID" value="MBC6470703.1"/>
    <property type="molecule type" value="Genomic_DNA"/>
</dbReference>
<sequence>MIEQLYTEFAGVRRPARVEGCPCCVEPDADLPLVTRPLRALTVQDLSAYGAKALNTWGDAEDFRYFTPRLLELSTAGDLTWPDIEIVFGKLARAGWRTWPQRRAIEDFLAAFWSATLARHPTRPRIDAVLCALGCAGVDLAVRLTEWERLADEPAIRHLHELATLELTWRNGRPRLLNAYWDTTGPQYREVIDWLTGGAAAVAVSTAFARTDSETSLGLLAEIDQALAT</sequence>
<accession>A0ABR7M1D3</accession>
<organism evidence="1 2">
    <name type="scientific">Actinomadura alba</name>
    <dbReference type="NCBI Taxonomy" id="406431"/>
    <lineage>
        <taxon>Bacteria</taxon>
        <taxon>Bacillati</taxon>
        <taxon>Actinomycetota</taxon>
        <taxon>Actinomycetes</taxon>
        <taxon>Streptosporangiales</taxon>
        <taxon>Thermomonosporaceae</taxon>
        <taxon>Actinomadura</taxon>
    </lineage>
</organism>
<evidence type="ECO:0000313" key="2">
    <source>
        <dbReference type="Proteomes" id="UP000805614"/>
    </source>
</evidence>
<protein>
    <submittedName>
        <fullName evidence="1">Uncharacterized protein</fullName>
    </submittedName>
</protein>
<evidence type="ECO:0000313" key="1">
    <source>
        <dbReference type="EMBL" id="MBC6470703.1"/>
    </source>
</evidence>
<keyword evidence="2" id="KW-1185">Reference proteome</keyword>
<comment type="caution">
    <text evidence="1">The sequence shown here is derived from an EMBL/GenBank/DDBJ whole genome shotgun (WGS) entry which is preliminary data.</text>
</comment>
<reference evidence="1 2" key="1">
    <citation type="submission" date="2020-06" db="EMBL/GenBank/DDBJ databases">
        <title>Actinomadura xiongansis sp. nov., isolated from soil of Baiyangdian.</title>
        <authorList>
            <person name="Zhang X."/>
        </authorList>
    </citation>
    <scope>NUCLEOTIDE SEQUENCE [LARGE SCALE GENOMIC DNA]</scope>
    <source>
        <strain evidence="1 2">HBUM206468</strain>
    </source>
</reference>
<dbReference type="Proteomes" id="UP000805614">
    <property type="component" value="Unassembled WGS sequence"/>
</dbReference>
<name>A0ABR7M1D3_9ACTN</name>
<dbReference type="RefSeq" id="WP_187247747.1">
    <property type="nucleotide sequence ID" value="NZ_BAAAOK010000031.1"/>
</dbReference>
<gene>
    <name evidence="1" type="ORF">HKK74_35210</name>
</gene>